<proteinExistence type="predicted"/>
<name>A0A381QJI0_9ZZZZ</name>
<evidence type="ECO:0000259" key="1">
    <source>
        <dbReference type="Pfam" id="PF04028"/>
    </source>
</evidence>
<reference evidence="2" key="1">
    <citation type="submission" date="2018-05" db="EMBL/GenBank/DDBJ databases">
        <authorList>
            <person name="Lanie J.A."/>
            <person name="Ng W.-L."/>
            <person name="Kazmierczak K.M."/>
            <person name="Andrzejewski T.M."/>
            <person name="Davidsen T.M."/>
            <person name="Wayne K.J."/>
            <person name="Tettelin H."/>
            <person name="Glass J.I."/>
            <person name="Rusch D."/>
            <person name="Podicherti R."/>
            <person name="Tsui H.-C.T."/>
            <person name="Winkler M.E."/>
        </authorList>
    </citation>
    <scope>NUCLEOTIDE SEQUENCE</scope>
</reference>
<organism evidence="2">
    <name type="scientific">marine metagenome</name>
    <dbReference type="NCBI Taxonomy" id="408172"/>
    <lineage>
        <taxon>unclassified sequences</taxon>
        <taxon>metagenomes</taxon>
        <taxon>ecological metagenomes</taxon>
    </lineage>
</organism>
<accession>A0A381QJI0</accession>
<feature type="non-terminal residue" evidence="2">
    <location>
        <position position="149"/>
    </location>
</feature>
<feature type="domain" description="DUF374" evidence="1">
    <location>
        <begin position="49"/>
        <end position="116"/>
    </location>
</feature>
<dbReference type="Pfam" id="PF04028">
    <property type="entry name" value="DUF374"/>
    <property type="match status" value="1"/>
</dbReference>
<dbReference type="EMBL" id="UINC01001389">
    <property type="protein sequence ID" value="SUZ79491.1"/>
    <property type="molecule type" value="Genomic_DNA"/>
</dbReference>
<gene>
    <name evidence="2" type="ORF">METZ01_LOCUS32345</name>
</gene>
<dbReference type="AlphaFoldDB" id="A0A381QJI0"/>
<dbReference type="InterPro" id="IPR007172">
    <property type="entry name" value="DUF374"/>
</dbReference>
<sequence length="149" mass="16446">MVGAGLVRFLFTFTRLERIGVENYQQFRSSGTPILFVFWHGGLLPLIHYHRQEGIVVLTSEHRDGEYVTQIIQHHGFRAVRGSFTRGGRKGLRGLVRAARSGQDIALTPDGPRGPRGVFKPGSLLVAQIGHLPVVPISVTASSGWHLRS</sequence>
<protein>
    <recommendedName>
        <fullName evidence="1">DUF374 domain-containing protein</fullName>
    </recommendedName>
</protein>
<evidence type="ECO:0000313" key="2">
    <source>
        <dbReference type="EMBL" id="SUZ79491.1"/>
    </source>
</evidence>